<feature type="domain" description="Erythromycin biosynthesis protein CIII-like C-terminal" evidence="1">
    <location>
        <begin position="305"/>
        <end position="406"/>
    </location>
</feature>
<keyword evidence="2" id="KW-0808">Transferase</keyword>
<dbReference type="GO" id="GO:0016758">
    <property type="term" value="F:hexosyltransferase activity"/>
    <property type="evidence" value="ECO:0007669"/>
    <property type="project" value="UniProtKB-ARBA"/>
</dbReference>
<dbReference type="CDD" id="cd03784">
    <property type="entry name" value="GT1_Gtf-like"/>
    <property type="match status" value="1"/>
</dbReference>
<sequence length="427" mass="45881">MATILLAATATPGHVNPMLAAARLLVGEGHRVLMLCGALFEKGIRQSGAEFVSFSPEVDFDYRALEQHFPERAELSGTAQMALALRRFFAAPIPMHDRRLRALIAEEGVDLLLVENGFYGVLPLLQQARSQCLPILMLGVNPVSFSSPDAIFYGPRIPPELRLSLGELPWLDEQTRRLQAEVQQSFDAALAEAGAPPLAAPFTDVMVTAPDAFLQLSCAGFEYERPELEGLIRHIGPLLPPRIELTPPPWWERLDGRPLVIVSQGTLANVDLGQLLIPAMLGLASDEVQLLLTTGGREPALLGPSIPANAIATDHVPFELALPRAAVLVTNGGYGSVQAALAHGVPLVVAGTGEDKAEVATRVAWSGVGINLHSNEPTAEAVAAAVRKVVHEPRYRARARLLADEMGRLDARAAIREAVTRLLARAC</sequence>
<evidence type="ECO:0000313" key="2">
    <source>
        <dbReference type="EMBL" id="MHO05383.1"/>
    </source>
</evidence>
<dbReference type="Gene3D" id="3.40.50.2000">
    <property type="entry name" value="Glycogen Phosphorylase B"/>
    <property type="match status" value="2"/>
</dbReference>
<accession>A0A3L0YE85</accession>
<reference evidence="2" key="1">
    <citation type="submission" date="2018-10" db="EMBL/GenBank/DDBJ databases">
        <authorList>
            <consortium name="NARMS: The National Antimicrobial Resistance Monitoring System"/>
        </authorList>
    </citation>
    <scope>NUCLEOTIDE SEQUENCE [LARGE SCALE GENOMIC DNA]</scope>
    <source>
        <strain evidence="2">CVM N17EC0388</strain>
    </source>
</reference>
<dbReference type="PANTHER" id="PTHR48050">
    <property type="entry name" value="STEROL 3-BETA-GLUCOSYLTRANSFERASE"/>
    <property type="match status" value="1"/>
</dbReference>
<dbReference type="InterPro" id="IPR002213">
    <property type="entry name" value="UDP_glucos_trans"/>
</dbReference>
<name>A0A3L0YE85_ECOLX</name>
<dbReference type="InterPro" id="IPR010610">
    <property type="entry name" value="EryCIII-like_C"/>
</dbReference>
<dbReference type="PANTHER" id="PTHR48050:SF13">
    <property type="entry name" value="STEROL 3-BETA-GLUCOSYLTRANSFERASE UGT80A2"/>
    <property type="match status" value="1"/>
</dbReference>
<comment type="caution">
    <text evidence="2">The sequence shown here is derived from an EMBL/GenBank/DDBJ whole genome shotgun (WGS) entry which is preliminary data.</text>
</comment>
<organism evidence="2">
    <name type="scientific">Escherichia coli</name>
    <dbReference type="NCBI Taxonomy" id="562"/>
    <lineage>
        <taxon>Bacteria</taxon>
        <taxon>Pseudomonadati</taxon>
        <taxon>Pseudomonadota</taxon>
        <taxon>Gammaproteobacteria</taxon>
        <taxon>Enterobacterales</taxon>
        <taxon>Enterobacteriaceae</taxon>
        <taxon>Escherichia</taxon>
    </lineage>
</organism>
<dbReference type="SUPFAM" id="SSF53756">
    <property type="entry name" value="UDP-Glycosyltransferase/glycogen phosphorylase"/>
    <property type="match status" value="1"/>
</dbReference>
<dbReference type="InterPro" id="IPR050426">
    <property type="entry name" value="Glycosyltransferase_28"/>
</dbReference>
<dbReference type="AlphaFoldDB" id="A0A3L0YE85"/>
<protein>
    <submittedName>
        <fullName evidence="2">Glycosyltransferase</fullName>
    </submittedName>
</protein>
<dbReference type="GO" id="GO:0008194">
    <property type="term" value="F:UDP-glycosyltransferase activity"/>
    <property type="evidence" value="ECO:0007669"/>
    <property type="project" value="InterPro"/>
</dbReference>
<dbReference type="EMBL" id="RNRV01000022">
    <property type="protein sequence ID" value="MHO05383.1"/>
    <property type="molecule type" value="Genomic_DNA"/>
</dbReference>
<evidence type="ECO:0000259" key="1">
    <source>
        <dbReference type="Pfam" id="PF06722"/>
    </source>
</evidence>
<dbReference type="FunFam" id="3.40.50.2000:FF:000072">
    <property type="entry name" value="Glycosyl transferase"/>
    <property type="match status" value="1"/>
</dbReference>
<proteinExistence type="predicted"/>
<dbReference type="GO" id="GO:0017000">
    <property type="term" value="P:antibiotic biosynthetic process"/>
    <property type="evidence" value="ECO:0007669"/>
    <property type="project" value="UniProtKB-ARBA"/>
</dbReference>
<gene>
    <name evidence="2" type="ORF">D9F05_13505</name>
</gene>
<dbReference type="Pfam" id="PF06722">
    <property type="entry name" value="EryCIII-like_C"/>
    <property type="match status" value="1"/>
</dbReference>